<dbReference type="InterPro" id="IPR036097">
    <property type="entry name" value="HisK_dim/P_sf"/>
</dbReference>
<dbReference type="SUPFAM" id="SSF55874">
    <property type="entry name" value="ATPase domain of HSP90 chaperone/DNA topoisomerase II/histidine kinase"/>
    <property type="match status" value="1"/>
</dbReference>
<dbReference type="SUPFAM" id="SSF158472">
    <property type="entry name" value="HAMP domain-like"/>
    <property type="match status" value="1"/>
</dbReference>
<feature type="domain" description="Histidine kinase" evidence="15">
    <location>
        <begin position="512"/>
        <end position="727"/>
    </location>
</feature>
<dbReference type="InterPro" id="IPR003661">
    <property type="entry name" value="HisK_dim/P_dom"/>
</dbReference>
<dbReference type="Pfam" id="PF00512">
    <property type="entry name" value="HisKA"/>
    <property type="match status" value="1"/>
</dbReference>
<dbReference type="GO" id="GO:0005524">
    <property type="term" value="F:ATP binding"/>
    <property type="evidence" value="ECO:0007669"/>
    <property type="project" value="UniProtKB-KW"/>
</dbReference>
<evidence type="ECO:0000259" key="15">
    <source>
        <dbReference type="PROSITE" id="PS50109"/>
    </source>
</evidence>
<feature type="transmembrane region" description="Helical" evidence="14">
    <location>
        <begin position="314"/>
        <end position="335"/>
    </location>
</feature>
<proteinExistence type="predicted"/>
<dbReference type="InterPro" id="IPR000014">
    <property type="entry name" value="PAS"/>
</dbReference>
<keyword evidence="19" id="KW-1185">Reference proteome</keyword>
<dbReference type="EMBL" id="JAUOTP010000001">
    <property type="protein sequence ID" value="MDO6413104.1"/>
    <property type="molecule type" value="Genomic_DNA"/>
</dbReference>
<comment type="caution">
    <text evidence="18">The sequence shown here is derived from an EMBL/GenBank/DDBJ whole genome shotgun (WGS) entry which is preliminary data.</text>
</comment>
<keyword evidence="11 14" id="KW-1133">Transmembrane helix</keyword>
<dbReference type="Proteomes" id="UP001169764">
    <property type="component" value="Unassembled WGS sequence"/>
</dbReference>
<dbReference type="InterPro" id="IPR036890">
    <property type="entry name" value="HATPase_C_sf"/>
</dbReference>
<organism evidence="18 19">
    <name type="scientific">Sphingomonas natans</name>
    <dbReference type="NCBI Taxonomy" id="3063330"/>
    <lineage>
        <taxon>Bacteria</taxon>
        <taxon>Pseudomonadati</taxon>
        <taxon>Pseudomonadota</taxon>
        <taxon>Alphaproteobacteria</taxon>
        <taxon>Sphingomonadales</taxon>
        <taxon>Sphingomonadaceae</taxon>
        <taxon>Sphingomonas</taxon>
    </lineage>
</organism>
<feature type="transmembrane region" description="Helical" evidence="14">
    <location>
        <begin position="67"/>
        <end position="89"/>
    </location>
</feature>
<dbReference type="SUPFAM" id="SSF47384">
    <property type="entry name" value="Homodimeric domain of signal transducing histidine kinase"/>
    <property type="match status" value="1"/>
</dbReference>
<dbReference type="InterPro" id="IPR045671">
    <property type="entry name" value="NtrY-like_N"/>
</dbReference>
<dbReference type="InterPro" id="IPR003660">
    <property type="entry name" value="HAMP_dom"/>
</dbReference>
<evidence type="ECO:0000259" key="17">
    <source>
        <dbReference type="PROSITE" id="PS50885"/>
    </source>
</evidence>
<feature type="domain" description="PAS" evidence="16">
    <location>
        <begin position="394"/>
        <end position="447"/>
    </location>
</feature>
<dbReference type="PANTHER" id="PTHR43065">
    <property type="entry name" value="SENSOR HISTIDINE KINASE"/>
    <property type="match status" value="1"/>
</dbReference>
<keyword evidence="13 14" id="KW-0472">Membrane</keyword>
<dbReference type="CDD" id="cd00130">
    <property type="entry name" value="PAS"/>
    <property type="match status" value="1"/>
</dbReference>
<protein>
    <recommendedName>
        <fullName evidence="3">histidine kinase</fullName>
        <ecNumber evidence="3">2.7.13.3</ecNumber>
    </recommendedName>
</protein>
<gene>
    <name evidence="18" type="ORF">Q4F19_01800</name>
</gene>
<evidence type="ECO:0000256" key="10">
    <source>
        <dbReference type="ARBA" id="ARBA00022840"/>
    </source>
</evidence>
<evidence type="ECO:0000256" key="1">
    <source>
        <dbReference type="ARBA" id="ARBA00000085"/>
    </source>
</evidence>
<evidence type="ECO:0000256" key="2">
    <source>
        <dbReference type="ARBA" id="ARBA00004651"/>
    </source>
</evidence>
<dbReference type="SMART" id="SM00091">
    <property type="entry name" value="PAS"/>
    <property type="match status" value="1"/>
</dbReference>
<dbReference type="SMART" id="SM00304">
    <property type="entry name" value="HAMP"/>
    <property type="match status" value="1"/>
</dbReference>
<dbReference type="Pfam" id="PF02518">
    <property type="entry name" value="HATPase_c"/>
    <property type="match status" value="1"/>
</dbReference>
<evidence type="ECO:0000256" key="5">
    <source>
        <dbReference type="ARBA" id="ARBA00022553"/>
    </source>
</evidence>
<evidence type="ECO:0000256" key="14">
    <source>
        <dbReference type="SAM" id="Phobius"/>
    </source>
</evidence>
<dbReference type="Gene3D" id="3.30.565.10">
    <property type="entry name" value="Histidine kinase-like ATPase, C-terminal domain"/>
    <property type="match status" value="1"/>
</dbReference>
<dbReference type="EC" id="2.7.13.3" evidence="3"/>
<dbReference type="Pfam" id="PF00672">
    <property type="entry name" value="HAMP"/>
    <property type="match status" value="1"/>
</dbReference>
<evidence type="ECO:0000313" key="18">
    <source>
        <dbReference type="EMBL" id="MDO6413104.1"/>
    </source>
</evidence>
<keyword evidence="5" id="KW-0597">Phosphoprotein</keyword>
<accession>A0ABT8Y470</accession>
<keyword evidence="8" id="KW-0547">Nucleotide-binding</keyword>
<keyword evidence="12" id="KW-0902">Two-component regulatory system</keyword>
<dbReference type="Gene3D" id="1.10.287.130">
    <property type="match status" value="1"/>
</dbReference>
<evidence type="ECO:0000256" key="12">
    <source>
        <dbReference type="ARBA" id="ARBA00023012"/>
    </source>
</evidence>
<evidence type="ECO:0000256" key="8">
    <source>
        <dbReference type="ARBA" id="ARBA00022741"/>
    </source>
</evidence>
<reference evidence="18" key="1">
    <citation type="submission" date="2023-07" db="EMBL/GenBank/DDBJ databases">
        <authorList>
            <person name="Kim M."/>
        </authorList>
    </citation>
    <scope>NUCLEOTIDE SEQUENCE</scope>
    <source>
        <strain evidence="18">BIUV-7</strain>
    </source>
</reference>
<dbReference type="InterPro" id="IPR005467">
    <property type="entry name" value="His_kinase_dom"/>
</dbReference>
<dbReference type="InterPro" id="IPR017232">
    <property type="entry name" value="NtrY"/>
</dbReference>
<dbReference type="InterPro" id="IPR003594">
    <property type="entry name" value="HATPase_dom"/>
</dbReference>
<keyword evidence="9" id="KW-0418">Kinase</keyword>
<feature type="transmembrane region" description="Helical" evidence="14">
    <location>
        <begin position="34"/>
        <end position="55"/>
    </location>
</feature>
<keyword evidence="4" id="KW-1003">Cell membrane</keyword>
<dbReference type="SUPFAM" id="SSF55785">
    <property type="entry name" value="PYP-like sensor domain (PAS domain)"/>
    <property type="match status" value="1"/>
</dbReference>
<dbReference type="PRINTS" id="PR00344">
    <property type="entry name" value="BCTRLSENSOR"/>
</dbReference>
<dbReference type="CDD" id="cd06225">
    <property type="entry name" value="HAMP"/>
    <property type="match status" value="1"/>
</dbReference>
<evidence type="ECO:0000256" key="3">
    <source>
        <dbReference type="ARBA" id="ARBA00012438"/>
    </source>
</evidence>
<comment type="catalytic activity">
    <reaction evidence="1">
        <text>ATP + protein L-histidine = ADP + protein N-phospho-L-histidine.</text>
        <dbReference type="EC" id="2.7.13.3"/>
    </reaction>
</comment>
<dbReference type="Gene3D" id="3.30.450.20">
    <property type="entry name" value="PAS domain"/>
    <property type="match status" value="1"/>
</dbReference>
<evidence type="ECO:0000256" key="4">
    <source>
        <dbReference type="ARBA" id="ARBA00022475"/>
    </source>
</evidence>
<dbReference type="Gene3D" id="6.10.340.10">
    <property type="match status" value="1"/>
</dbReference>
<evidence type="ECO:0000256" key="6">
    <source>
        <dbReference type="ARBA" id="ARBA00022679"/>
    </source>
</evidence>
<dbReference type="PROSITE" id="PS50109">
    <property type="entry name" value="HIS_KIN"/>
    <property type="match status" value="1"/>
</dbReference>
<dbReference type="SMART" id="SM00387">
    <property type="entry name" value="HATPase_c"/>
    <property type="match status" value="1"/>
</dbReference>
<feature type="transmembrane region" description="Helical" evidence="14">
    <location>
        <begin position="110"/>
        <end position="135"/>
    </location>
</feature>
<dbReference type="CDD" id="cd00082">
    <property type="entry name" value="HisKA"/>
    <property type="match status" value="1"/>
</dbReference>
<evidence type="ECO:0000256" key="9">
    <source>
        <dbReference type="ARBA" id="ARBA00022777"/>
    </source>
</evidence>
<dbReference type="RefSeq" id="WP_303539424.1">
    <property type="nucleotide sequence ID" value="NZ_JAUOTP010000001.1"/>
</dbReference>
<dbReference type="InterPro" id="IPR035965">
    <property type="entry name" value="PAS-like_dom_sf"/>
</dbReference>
<dbReference type="PROSITE" id="PS50885">
    <property type="entry name" value="HAMP"/>
    <property type="match status" value="1"/>
</dbReference>
<dbReference type="PANTHER" id="PTHR43065:SF10">
    <property type="entry name" value="PEROXIDE STRESS-ACTIVATED HISTIDINE KINASE MAK3"/>
    <property type="match status" value="1"/>
</dbReference>
<dbReference type="PIRSF" id="PIRSF037532">
    <property type="entry name" value="STHK_NtrY"/>
    <property type="match status" value="1"/>
</dbReference>
<dbReference type="InterPro" id="IPR004358">
    <property type="entry name" value="Sig_transdc_His_kin-like_C"/>
</dbReference>
<dbReference type="PROSITE" id="PS50112">
    <property type="entry name" value="PAS"/>
    <property type="match status" value="1"/>
</dbReference>
<evidence type="ECO:0000256" key="7">
    <source>
        <dbReference type="ARBA" id="ARBA00022692"/>
    </source>
</evidence>
<feature type="domain" description="HAMP" evidence="17">
    <location>
        <begin position="336"/>
        <end position="389"/>
    </location>
</feature>
<keyword evidence="6" id="KW-0808">Transferase</keyword>
<evidence type="ECO:0000313" key="19">
    <source>
        <dbReference type="Proteomes" id="UP001169764"/>
    </source>
</evidence>
<evidence type="ECO:0000256" key="11">
    <source>
        <dbReference type="ARBA" id="ARBA00022989"/>
    </source>
</evidence>
<comment type="subcellular location">
    <subcellularLocation>
        <location evidence="2">Cell membrane</location>
        <topology evidence="2">Multi-pass membrane protein</topology>
    </subcellularLocation>
</comment>
<evidence type="ECO:0000259" key="16">
    <source>
        <dbReference type="PROSITE" id="PS50112"/>
    </source>
</evidence>
<name>A0ABT8Y470_9SPHN</name>
<keyword evidence="10 18" id="KW-0067">ATP-binding</keyword>
<dbReference type="SMART" id="SM00388">
    <property type="entry name" value="HisKA"/>
    <property type="match status" value="1"/>
</dbReference>
<evidence type="ECO:0000256" key="13">
    <source>
        <dbReference type="ARBA" id="ARBA00023136"/>
    </source>
</evidence>
<keyword evidence="7 14" id="KW-0812">Transmembrane</keyword>
<dbReference type="Pfam" id="PF19312">
    <property type="entry name" value="NtrY_N"/>
    <property type="match status" value="1"/>
</dbReference>
<sequence>MKASAPQLGQRFGTRAPRWRRRLALWVRGPQAALVYELGTLALTIAMMAVAYATLNHAGSPQRLLTPVLVAFLLVGTLVPAMGLLVLIARRIARARAERSSLGGRGQLHVRLVALFSAIAALPTLLVVLFASLLFQYGVQFWFADRTRVVLQNADKVAQTYVKEHRDRLATENTAMAGDILRALNEADADDPRWDSYFASQVFYRSLDQAAMIRIAKDKSEQLIWGANLDKRALEKRLPPAILASLRDGQPHTRVLPDRLESVLQFDKNTGTYLWISRYADPLVLAQAGRANSAINDYSSLLDRSRTLQFRFNLALFAGSLLIVAIAIWVALAVADRLVRPIGELVGAARRVAGGDLSARVASNAKHDEVGTLAAAFNRMTRRLQEQTGALENRRALTEAVLSGVSAGVIAVDANGIVTIINPSASAMLGGEQPSAIGARLDDIAPELAALLASGQREAVIQLAAGTEPRTLAVTAGRAGAAPNSPHVLTFDDITQQLSDQRRAAWADVARRIAHEIKNPLTPIQLAAERLQRRYGKDIVDDSGTFSRLVSTIVRQVGDIRRMIDEFSAFARMPKPSFAEEPVVDVARETLLLAEVAHPNIEIMLDAPYPGPSIVCDRRQLGQALTNIVKNGIEAIEARFGDEPGGQLWLAIGFDKDRLALTVSDNGVGLPAERERLTEPYMTTRAKGTGLGLAIVEKIVEDHLGQMSFADREGGGAVVRLCFDPAALAPLAGGEGAPPAERSLAAE</sequence>